<gene>
    <name evidence="3" type="ORF">Zmor_000854</name>
</gene>
<evidence type="ECO:0000256" key="1">
    <source>
        <dbReference type="SAM" id="Coils"/>
    </source>
</evidence>
<keyword evidence="4" id="KW-1185">Reference proteome</keyword>
<evidence type="ECO:0000256" key="2">
    <source>
        <dbReference type="SAM" id="MobiDB-lite"/>
    </source>
</evidence>
<dbReference type="AlphaFoldDB" id="A0AA38IX66"/>
<name>A0AA38IX66_9CUCU</name>
<proteinExistence type="predicted"/>
<feature type="region of interest" description="Disordered" evidence="2">
    <location>
        <begin position="179"/>
        <end position="198"/>
    </location>
</feature>
<dbReference type="Proteomes" id="UP001168821">
    <property type="component" value="Unassembled WGS sequence"/>
</dbReference>
<reference evidence="3" key="1">
    <citation type="journal article" date="2023" name="G3 (Bethesda)">
        <title>Whole genome assemblies of Zophobas morio and Tenebrio molitor.</title>
        <authorList>
            <person name="Kaur S."/>
            <person name="Stinson S.A."/>
            <person name="diCenzo G.C."/>
        </authorList>
    </citation>
    <scope>NUCLEOTIDE SEQUENCE</scope>
    <source>
        <strain evidence="3">QUZm001</strain>
    </source>
</reference>
<feature type="compositionally biased region" description="Polar residues" evidence="2">
    <location>
        <begin position="184"/>
        <end position="194"/>
    </location>
</feature>
<organism evidence="3 4">
    <name type="scientific">Zophobas morio</name>
    <dbReference type="NCBI Taxonomy" id="2755281"/>
    <lineage>
        <taxon>Eukaryota</taxon>
        <taxon>Metazoa</taxon>
        <taxon>Ecdysozoa</taxon>
        <taxon>Arthropoda</taxon>
        <taxon>Hexapoda</taxon>
        <taxon>Insecta</taxon>
        <taxon>Pterygota</taxon>
        <taxon>Neoptera</taxon>
        <taxon>Endopterygota</taxon>
        <taxon>Coleoptera</taxon>
        <taxon>Polyphaga</taxon>
        <taxon>Cucujiformia</taxon>
        <taxon>Tenebrionidae</taxon>
        <taxon>Zophobas</taxon>
    </lineage>
</organism>
<feature type="coiled-coil region" evidence="1">
    <location>
        <begin position="91"/>
        <end position="118"/>
    </location>
</feature>
<accession>A0AA38IX66</accession>
<evidence type="ECO:0000313" key="3">
    <source>
        <dbReference type="EMBL" id="KAJ3665357.1"/>
    </source>
</evidence>
<protein>
    <submittedName>
        <fullName evidence="3">Uncharacterized protein</fullName>
    </submittedName>
</protein>
<comment type="caution">
    <text evidence="3">The sequence shown here is derived from an EMBL/GenBank/DDBJ whole genome shotgun (WGS) entry which is preliminary data.</text>
</comment>
<keyword evidence="1" id="KW-0175">Coiled coil</keyword>
<evidence type="ECO:0000313" key="4">
    <source>
        <dbReference type="Proteomes" id="UP001168821"/>
    </source>
</evidence>
<dbReference type="EMBL" id="JALNTZ010000001">
    <property type="protein sequence ID" value="KAJ3665357.1"/>
    <property type="molecule type" value="Genomic_DNA"/>
</dbReference>
<sequence>MSQNKDVSPGLPVLPCKKCKIMPVAGLTCIKCGSLSHPSCVKLLKNVKTISETRINCCDNSDNFDNSVLQSQPDELLIPQSQFEILITKAIEPLLMQIESLRNDVRNLKESNVELVRLLTCPSMVNSQQMQQLKSYYVTNSEKSINFSESEVSAPKNPVLSHTKNEYRVGKKYVNTRDKKATADNPTQDIMGSSSRDKPKDKIVYKDVQDDDWVISVNGIYEAFKLGVPFEYKDLVLKEDFWPQGVSIRRFNFPKNSFLGGKQPQISAKNLNLPIP</sequence>